<keyword evidence="3" id="KW-1185">Reference proteome</keyword>
<accession>G4QNK3</accession>
<dbReference type="EMBL" id="CP003060">
    <property type="protein sequence ID" value="AEP31807.1"/>
    <property type="molecule type" value="Genomic_DNA"/>
</dbReference>
<protein>
    <submittedName>
        <fullName evidence="2">Uncharacterized protein</fullName>
    </submittedName>
</protein>
<organism evidence="2 3">
    <name type="scientific">Glaciecola nitratireducens (strain JCM 12485 / KCTC 12276 / FR1064)</name>
    <dbReference type="NCBI Taxonomy" id="1085623"/>
    <lineage>
        <taxon>Bacteria</taxon>
        <taxon>Pseudomonadati</taxon>
        <taxon>Pseudomonadota</taxon>
        <taxon>Gammaproteobacteria</taxon>
        <taxon>Alteromonadales</taxon>
        <taxon>Alteromonadaceae</taxon>
        <taxon>Brumicola</taxon>
    </lineage>
</organism>
<sequence length="42" mass="4863">MQAVITVLRLIALIVQFINVQTLINKRSVEQIKIELLTNTKR</sequence>
<evidence type="ECO:0000313" key="2">
    <source>
        <dbReference type="EMBL" id="AEP31807.1"/>
    </source>
</evidence>
<name>G4QNK3_GLANF</name>
<dbReference type="KEGG" id="gni:GNIT_3713"/>
<keyword evidence="1" id="KW-0472">Membrane</keyword>
<gene>
    <name evidence="2" type="ordered locus">GNIT_3713</name>
</gene>
<dbReference type="AlphaFoldDB" id="G4QNK3"/>
<keyword evidence="1" id="KW-1133">Transmembrane helix</keyword>
<keyword evidence="1" id="KW-0812">Transmembrane</keyword>
<feature type="transmembrane region" description="Helical" evidence="1">
    <location>
        <begin position="6"/>
        <end position="24"/>
    </location>
</feature>
<evidence type="ECO:0000256" key="1">
    <source>
        <dbReference type="SAM" id="Phobius"/>
    </source>
</evidence>
<dbReference type="HOGENOM" id="CLU_3252189_0_0_6"/>
<evidence type="ECO:0000313" key="3">
    <source>
        <dbReference type="Proteomes" id="UP000009282"/>
    </source>
</evidence>
<proteinExistence type="predicted"/>
<reference evidence="2 3" key="1">
    <citation type="journal article" date="2011" name="J. Bacteriol.">
        <title>Complete genome sequence of seawater bacterium Glaciecola nitratireducens FR1064T.</title>
        <authorList>
            <person name="Bian F."/>
            <person name="Qin Q.L."/>
            <person name="Xie B.B."/>
            <person name="Shu Y.L."/>
            <person name="Zhang X.Y."/>
            <person name="Yu Y."/>
            <person name="Chen B."/>
            <person name="Chen X.L."/>
            <person name="Zhou B.C."/>
            <person name="Zhang Y.Z."/>
        </authorList>
    </citation>
    <scope>NUCLEOTIDE SEQUENCE [LARGE SCALE GENOMIC DNA]</scope>
    <source>
        <strain evidence="3">JCM 12485 / KCTC 12276 / FR1064</strain>
    </source>
</reference>
<dbReference type="Proteomes" id="UP000009282">
    <property type="component" value="Chromosome"/>
</dbReference>